<keyword evidence="3" id="KW-1003">Cell membrane</keyword>
<evidence type="ECO:0000256" key="12">
    <source>
        <dbReference type="ARBA" id="ARBA00023180"/>
    </source>
</evidence>
<gene>
    <name evidence="16" type="ORF">ACMD2_24902</name>
</gene>
<dbReference type="FunFam" id="3.80.10.10:FF:000649">
    <property type="entry name" value="Leucine Rich Repeat family protein"/>
    <property type="match status" value="1"/>
</dbReference>
<feature type="transmembrane region" description="Helical" evidence="13">
    <location>
        <begin position="888"/>
        <end position="912"/>
    </location>
</feature>
<evidence type="ECO:0000256" key="3">
    <source>
        <dbReference type="ARBA" id="ARBA00022475"/>
    </source>
</evidence>
<evidence type="ECO:0000256" key="10">
    <source>
        <dbReference type="ARBA" id="ARBA00023136"/>
    </source>
</evidence>
<proteinExistence type="inferred from homology"/>
<feature type="chain" id="PRO_5008285949" evidence="14">
    <location>
        <begin position="21"/>
        <end position="1378"/>
    </location>
</feature>
<dbReference type="InterPro" id="IPR001611">
    <property type="entry name" value="Leu-rich_rpt"/>
</dbReference>
<evidence type="ECO:0000256" key="5">
    <source>
        <dbReference type="ARBA" id="ARBA00022626"/>
    </source>
</evidence>
<evidence type="ECO:0000259" key="15">
    <source>
        <dbReference type="Pfam" id="PF08263"/>
    </source>
</evidence>
<keyword evidence="8" id="KW-0677">Repeat</keyword>
<keyword evidence="16" id="KW-0418">Kinase</keyword>
<evidence type="ECO:0000256" key="6">
    <source>
        <dbReference type="ARBA" id="ARBA00022692"/>
    </source>
</evidence>
<dbReference type="GO" id="GO:0009742">
    <property type="term" value="P:brassinosteroid mediated signaling pathway"/>
    <property type="evidence" value="ECO:0007669"/>
    <property type="project" value="UniProtKB-KW"/>
</dbReference>
<evidence type="ECO:0000256" key="14">
    <source>
        <dbReference type="SAM" id="SignalP"/>
    </source>
</evidence>
<feature type="domain" description="Leucine-rich repeat-containing N-terminal plant-type" evidence="15">
    <location>
        <begin position="952"/>
        <end position="988"/>
    </location>
</feature>
<dbReference type="EMBL" id="LSRQ01001450">
    <property type="protein sequence ID" value="OAY77784.1"/>
    <property type="molecule type" value="Genomic_DNA"/>
</dbReference>
<dbReference type="SUPFAM" id="SSF52047">
    <property type="entry name" value="RNI-like"/>
    <property type="match status" value="2"/>
</dbReference>
<organism evidence="16 17">
    <name type="scientific">Ananas comosus</name>
    <name type="common">Pineapple</name>
    <name type="synonym">Ananas ananas</name>
    <dbReference type="NCBI Taxonomy" id="4615"/>
    <lineage>
        <taxon>Eukaryota</taxon>
        <taxon>Viridiplantae</taxon>
        <taxon>Streptophyta</taxon>
        <taxon>Embryophyta</taxon>
        <taxon>Tracheophyta</taxon>
        <taxon>Spermatophyta</taxon>
        <taxon>Magnoliopsida</taxon>
        <taxon>Liliopsida</taxon>
        <taxon>Poales</taxon>
        <taxon>Bromeliaceae</taxon>
        <taxon>Bromelioideae</taxon>
        <taxon>Ananas</taxon>
    </lineage>
</organism>
<comment type="subcellular location">
    <subcellularLocation>
        <location evidence="1">Cell membrane</location>
        <topology evidence="1">Single-pass type I membrane protein</topology>
    </subcellularLocation>
</comment>
<evidence type="ECO:0000256" key="2">
    <source>
        <dbReference type="ARBA" id="ARBA00009592"/>
    </source>
</evidence>
<keyword evidence="7 14" id="KW-0732">Signal</keyword>
<sequence length="1378" mass="154409">MATLILSSLLWILTVDAVLASGCMEVERKALLTFKSGLVDPQNLLSSWEGEDCCKWRGVVCSNTTGHVVKLNLQNSCDILSREYCLCLSGEINPSLLYLSNLKHLDLSMNSFIGTIPAFLGSFKNLRYLNLSHTLFDGTIPPQIGNLSKLRYLDLSFDFTFSGSTLRVDDILWLTRLSSLKYLDLSRVYLSTSTGWLHAVNMLPSLKVLHLADCSLPGISTSLSHFNLTTLNVLDLGGNSINSTLPTWLRNLTSITYLDLRYNEFYGVISDELLHLSTLNVLFLGGNYFKGMNPKALRYLCNLHSLDLSSFSIGGEIMEWVEMLPRCVRNNLQTLYLSDNNLKGNLSGSLEQMNGLTHIYLGSNLLTGSIPAGVWKLPNLISLDLYNNSLEGVISDIELSYLRKIQSLDLSLNALTVRVRDDWVPPFQLKYILLASCQLGPNFPAWLKSQSQIKWLDLSKSKIANTLPSWFWNMSRFIFYSDLSDNQIKGRLPLLMEFTMLRYLNLSSNQFEGPLPISLPHNIEIIDLSNNFFTGVLPNIVLPRMDYLFLSNNDIGDHIPSALCESTFLEVLDLSNNNLSGEIPECIGKSQEYLSVIDVSTNNLVGRIPDSLCSSKYISLLKFNSNGFSGEFPSLQNCTGLVILDLGYNKFSGTIPFWIGESLTLLMVLQLRSNMFSVGIPEQIAQLGSLQVLDLSSNNISGPLPRSFGNFSWKALKEGRTDRINNISESYSVSLSLDIMGEELTIWRILYLFESIDLSDNNLSGEIPDEITDLHTLQYLNLARNNLVGHISEQIGEMQSLESLDLAMNKLSGNIPQSLSALTYLEYLNLSYNNLSGVIPTGNQLQTLDDPSIYIGNLYLCGPPSTRNCSANEINYKDNEGPKDKFEWLWIYFSVVLGYLFGFTVFYGVLLLNNAWRRAYFSMIDIVCDKLCTVTKVTLRIRAFAASGCFETERNALLAVKVGFTDPGNRLSLWEGQDCCEWRGVVCSNTTGHVLKLNLRNSYNDVNKRPSPALSGKISPSLLLLNHLKHLDLSSNNFNGIRILTYFGSLKSLRYLNLSRACFGGTVPPQLGNLSNLHYLDINSIGCEAYDIAVDNFAWVAHLSSLRYLDMSFVNMSIATDWFQAINKLPSLTYLDITYTNPSVIPISLPHINITSLRVLKIASNNINSNIPRWMWNLTGITYLDLSFNQFHGFIPSELSLLKSLKVLLLRSNNFKGVSPKAFSNLCNLSTLDLSRVGFTGRGIRSVERLSSCTQQNLQILRFADNKLRGNLSGWLERMTSLTNIDLSGNSLNGTIPIGVWRLPNLTTLYLESNFLEGVVTEIELSYLKRIKWLSLSYNSLHVQVMSHDWTPPFQLKGLKLASCNLGPKFPPWLQGQT</sequence>
<dbReference type="STRING" id="4615.A0A199VL24"/>
<keyword evidence="16" id="KW-0808">Transferase</keyword>
<evidence type="ECO:0000313" key="17">
    <source>
        <dbReference type="Proteomes" id="UP000092600"/>
    </source>
</evidence>
<dbReference type="InterPro" id="IPR003591">
    <property type="entry name" value="Leu-rich_rpt_typical-subtyp"/>
</dbReference>
<dbReference type="Pfam" id="PF08263">
    <property type="entry name" value="LRRNT_2"/>
    <property type="match status" value="2"/>
</dbReference>
<keyword evidence="6 13" id="KW-0812">Transmembrane</keyword>
<keyword evidence="5" id="KW-1070">Brassinosteroid signaling pathway</keyword>
<name>A0A199VL24_ANACO</name>
<accession>A0A199VL24</accession>
<keyword evidence="10 13" id="KW-0472">Membrane</keyword>
<dbReference type="Gene3D" id="3.80.10.10">
    <property type="entry name" value="Ribonuclease Inhibitor"/>
    <property type="match status" value="6"/>
</dbReference>
<evidence type="ECO:0000256" key="9">
    <source>
        <dbReference type="ARBA" id="ARBA00022989"/>
    </source>
</evidence>
<dbReference type="PANTHER" id="PTHR48063">
    <property type="entry name" value="LRR RECEPTOR-LIKE KINASE"/>
    <property type="match status" value="1"/>
</dbReference>
<dbReference type="Proteomes" id="UP000092600">
    <property type="component" value="Unassembled WGS sequence"/>
</dbReference>
<evidence type="ECO:0000256" key="8">
    <source>
        <dbReference type="ARBA" id="ARBA00022737"/>
    </source>
</evidence>
<dbReference type="SMART" id="SM00369">
    <property type="entry name" value="LRR_TYP"/>
    <property type="match status" value="17"/>
</dbReference>
<dbReference type="GO" id="GO:0005886">
    <property type="term" value="C:plasma membrane"/>
    <property type="evidence" value="ECO:0007669"/>
    <property type="project" value="UniProtKB-SubCell"/>
</dbReference>
<dbReference type="PRINTS" id="PR00019">
    <property type="entry name" value="LEURICHRPT"/>
</dbReference>
<dbReference type="SUPFAM" id="SSF52058">
    <property type="entry name" value="L domain-like"/>
    <property type="match status" value="1"/>
</dbReference>
<evidence type="ECO:0000256" key="11">
    <source>
        <dbReference type="ARBA" id="ARBA00023170"/>
    </source>
</evidence>
<evidence type="ECO:0000313" key="16">
    <source>
        <dbReference type="EMBL" id="OAY77784.1"/>
    </source>
</evidence>
<comment type="similarity">
    <text evidence="2">Belongs to the RLP family.</text>
</comment>
<dbReference type="GO" id="GO:0016301">
    <property type="term" value="F:kinase activity"/>
    <property type="evidence" value="ECO:0007669"/>
    <property type="project" value="UniProtKB-KW"/>
</dbReference>
<dbReference type="FunFam" id="3.80.10.10:FF:000111">
    <property type="entry name" value="LRR receptor-like serine/threonine-protein kinase ERECTA"/>
    <property type="match status" value="1"/>
</dbReference>
<dbReference type="FunFam" id="3.80.10.10:FF:001347">
    <property type="entry name" value="LRR receptor-like serine/threonine-protein kinase GSO2"/>
    <property type="match status" value="1"/>
</dbReference>
<evidence type="ECO:0000256" key="1">
    <source>
        <dbReference type="ARBA" id="ARBA00004251"/>
    </source>
</evidence>
<dbReference type="GO" id="GO:0009653">
    <property type="term" value="P:anatomical structure morphogenesis"/>
    <property type="evidence" value="ECO:0007669"/>
    <property type="project" value="UniProtKB-ARBA"/>
</dbReference>
<feature type="signal peptide" evidence="14">
    <location>
        <begin position="1"/>
        <end position="20"/>
    </location>
</feature>
<evidence type="ECO:0000256" key="7">
    <source>
        <dbReference type="ARBA" id="ARBA00022729"/>
    </source>
</evidence>
<dbReference type="SMART" id="SM00365">
    <property type="entry name" value="LRR_SD22"/>
    <property type="match status" value="8"/>
</dbReference>
<dbReference type="FunFam" id="3.80.10.10:FF:000400">
    <property type="entry name" value="Nuclear pore complex protein NUP107"/>
    <property type="match status" value="1"/>
</dbReference>
<feature type="domain" description="Leucine-rich repeat-containing N-terminal plant-type" evidence="15">
    <location>
        <begin position="27"/>
        <end position="62"/>
    </location>
</feature>
<dbReference type="PANTHER" id="PTHR48063:SF90">
    <property type="entry name" value="OS11G0565920 PROTEIN"/>
    <property type="match status" value="1"/>
</dbReference>
<keyword evidence="11 16" id="KW-0675">Receptor</keyword>
<dbReference type="InterPro" id="IPR032675">
    <property type="entry name" value="LRR_dom_sf"/>
</dbReference>
<dbReference type="GO" id="GO:0099402">
    <property type="term" value="P:plant organ development"/>
    <property type="evidence" value="ECO:0007669"/>
    <property type="project" value="UniProtKB-ARBA"/>
</dbReference>
<dbReference type="InterPro" id="IPR046956">
    <property type="entry name" value="RLP23-like"/>
</dbReference>
<dbReference type="Pfam" id="PF00560">
    <property type="entry name" value="LRR_1"/>
    <property type="match status" value="11"/>
</dbReference>
<keyword evidence="4" id="KW-0433">Leucine-rich repeat</keyword>
<dbReference type="Pfam" id="PF13855">
    <property type="entry name" value="LRR_8"/>
    <property type="match status" value="3"/>
</dbReference>
<dbReference type="FunFam" id="3.80.10.10:FF:000095">
    <property type="entry name" value="LRR receptor-like serine/threonine-protein kinase GSO1"/>
    <property type="match status" value="1"/>
</dbReference>
<protein>
    <submittedName>
        <fullName evidence="16">LRR receptor-like serine/threonine-protein kinase GSO1</fullName>
    </submittedName>
</protein>
<keyword evidence="12" id="KW-0325">Glycoprotein</keyword>
<comment type="caution">
    <text evidence="16">The sequence shown here is derived from an EMBL/GenBank/DDBJ whole genome shotgun (WGS) entry which is preliminary data.</text>
</comment>
<keyword evidence="9 13" id="KW-1133">Transmembrane helix</keyword>
<reference evidence="16 17" key="1">
    <citation type="journal article" date="2016" name="DNA Res.">
        <title>The draft genome of MD-2 pineapple using hybrid error correction of long reads.</title>
        <authorList>
            <person name="Redwan R.M."/>
            <person name="Saidin A."/>
            <person name="Kumar S.V."/>
        </authorList>
    </citation>
    <scope>NUCLEOTIDE SEQUENCE [LARGE SCALE GENOMIC DNA]</scope>
    <source>
        <strain evidence="17">cv. MD2</strain>
        <tissue evidence="16">Leaf</tissue>
    </source>
</reference>
<dbReference type="InterPro" id="IPR013210">
    <property type="entry name" value="LRR_N_plant-typ"/>
</dbReference>
<dbReference type="Pfam" id="PF13516">
    <property type="entry name" value="LRR_6"/>
    <property type="match status" value="1"/>
</dbReference>
<evidence type="ECO:0000256" key="13">
    <source>
        <dbReference type="SAM" id="Phobius"/>
    </source>
</evidence>
<evidence type="ECO:0000256" key="4">
    <source>
        <dbReference type="ARBA" id="ARBA00022614"/>
    </source>
</evidence>